<accession>A0A151WTT1</accession>
<sequence>NEDNEEEIRTYITVAFNFKIAEMIGFVYQHWDLSVFFIDWEQQRTIHDQPKYDSPRTSLQKLYSNRFPKGKGKSSRITSDIIASKRRRRLHRTNKNTSPNEISKSSSIEKYTPDFSSICSIVPLQETTERSYVHDFPISVWRTYFIANEWCKLQTRRRINVALQSIYTLCFLQVFDLESWMLAIPESIISNTSSETEDNFTLQFAICTFMYIFIYLSQWLIRFTFYERYIRNRLQKFVDLCSIANICVFILAHNYYGFYIHGRSVHRFADNDLRTLINDLRKEEDDLCAHRGLVPGTTDQTFILSLTYSFKSLYDELMRQKNNVCKRLFVEEHHC</sequence>
<dbReference type="STRING" id="64791.A0A151WTT1"/>
<proteinExistence type="predicted"/>
<organism evidence="3 4">
    <name type="scientific">Mycetomoellerius zeteki</name>
    <dbReference type="NCBI Taxonomy" id="64791"/>
    <lineage>
        <taxon>Eukaryota</taxon>
        <taxon>Metazoa</taxon>
        <taxon>Ecdysozoa</taxon>
        <taxon>Arthropoda</taxon>
        <taxon>Hexapoda</taxon>
        <taxon>Insecta</taxon>
        <taxon>Pterygota</taxon>
        <taxon>Neoptera</taxon>
        <taxon>Endopterygota</taxon>
        <taxon>Hymenoptera</taxon>
        <taxon>Apocrita</taxon>
        <taxon>Aculeata</taxon>
        <taxon>Formicoidea</taxon>
        <taxon>Formicidae</taxon>
        <taxon>Myrmicinae</taxon>
        <taxon>Mycetomoellerius</taxon>
    </lineage>
</organism>
<feature type="transmembrane region" description="Helical" evidence="2">
    <location>
        <begin position="237"/>
        <end position="256"/>
    </location>
</feature>
<dbReference type="GO" id="GO:0036038">
    <property type="term" value="C:MKS complex"/>
    <property type="evidence" value="ECO:0007669"/>
    <property type="project" value="InterPro"/>
</dbReference>
<evidence type="ECO:0000256" key="1">
    <source>
        <dbReference type="SAM" id="MobiDB-lite"/>
    </source>
</evidence>
<keyword evidence="4" id="KW-1185">Reference proteome</keyword>
<dbReference type="GO" id="GO:0060271">
    <property type="term" value="P:cilium assembly"/>
    <property type="evidence" value="ECO:0007669"/>
    <property type="project" value="InterPro"/>
</dbReference>
<dbReference type="PANTHER" id="PTHR21274">
    <property type="entry name" value="MECKELIN"/>
    <property type="match status" value="1"/>
</dbReference>
<keyword evidence="2" id="KW-0472">Membrane</keyword>
<keyword evidence="2" id="KW-1133">Transmembrane helix</keyword>
<feature type="compositionally biased region" description="Polar residues" evidence="1">
    <location>
        <begin position="95"/>
        <end position="107"/>
    </location>
</feature>
<keyword evidence="2" id="KW-0812">Transmembrane</keyword>
<feature type="transmembrane region" description="Helical" evidence="2">
    <location>
        <begin position="161"/>
        <end position="182"/>
    </location>
</feature>
<feature type="non-terminal residue" evidence="3">
    <location>
        <position position="1"/>
    </location>
</feature>
<dbReference type="Proteomes" id="UP000075809">
    <property type="component" value="Unassembled WGS sequence"/>
</dbReference>
<gene>
    <name evidence="3" type="ORF">ALC60_09507</name>
</gene>
<protein>
    <submittedName>
        <fullName evidence="3">Meckelin</fullName>
    </submittedName>
</protein>
<dbReference type="InterPro" id="IPR019170">
    <property type="entry name" value="Meckelin"/>
</dbReference>
<feature type="region of interest" description="Disordered" evidence="1">
    <location>
        <begin position="88"/>
        <end position="107"/>
    </location>
</feature>
<dbReference type="AlphaFoldDB" id="A0A151WTT1"/>
<evidence type="ECO:0000256" key="2">
    <source>
        <dbReference type="SAM" id="Phobius"/>
    </source>
</evidence>
<reference evidence="3 4" key="1">
    <citation type="submission" date="2015-09" db="EMBL/GenBank/DDBJ databases">
        <title>Trachymyrmex zeteki WGS genome.</title>
        <authorList>
            <person name="Nygaard S."/>
            <person name="Hu H."/>
            <person name="Boomsma J."/>
            <person name="Zhang G."/>
        </authorList>
    </citation>
    <scope>NUCLEOTIDE SEQUENCE [LARGE SCALE GENOMIC DNA]</scope>
    <source>
        <strain evidence="3">Tzet28-1</strain>
        <tissue evidence="3">Whole body</tissue>
    </source>
</reference>
<dbReference type="Pfam" id="PF09773">
    <property type="entry name" value="Meckelin"/>
    <property type="match status" value="1"/>
</dbReference>
<feature type="transmembrane region" description="Helical" evidence="2">
    <location>
        <begin position="202"/>
        <end position="225"/>
    </location>
</feature>
<evidence type="ECO:0000313" key="4">
    <source>
        <dbReference type="Proteomes" id="UP000075809"/>
    </source>
</evidence>
<name>A0A151WTT1_9HYME</name>
<evidence type="ECO:0000313" key="3">
    <source>
        <dbReference type="EMBL" id="KYQ51342.1"/>
    </source>
</evidence>
<dbReference type="PANTHER" id="PTHR21274:SF0">
    <property type="entry name" value="MECKELIN"/>
    <property type="match status" value="1"/>
</dbReference>
<dbReference type="EMBL" id="KQ982745">
    <property type="protein sequence ID" value="KYQ51342.1"/>
    <property type="molecule type" value="Genomic_DNA"/>
</dbReference>